<dbReference type="EMBL" id="BK014869">
    <property type="protein sequence ID" value="DAD79658.1"/>
    <property type="molecule type" value="Genomic_DNA"/>
</dbReference>
<sequence length="119" mass="13314">MKEIKLLKNRKGLMEDDDFAKAVIEQVRLELADDPYQAEEFSDWWSLSVEIQGIIVDINAYSGIYADEEGLHFTIYATVRNWDGTVSTDVGNVLGSADVTSEEDTTTLFGEGVAECVWN</sequence>
<name>A0A8S5MBN3_9CAUD</name>
<evidence type="ECO:0000313" key="1">
    <source>
        <dbReference type="EMBL" id="DAD79658.1"/>
    </source>
</evidence>
<accession>A0A8S5MBN3</accession>
<protein>
    <submittedName>
        <fullName evidence="1">Uncharacterized protein</fullName>
    </submittedName>
</protein>
<organism evidence="1">
    <name type="scientific">Podoviridae sp. ct53O25</name>
    <dbReference type="NCBI Taxonomy" id="2826539"/>
    <lineage>
        <taxon>Viruses</taxon>
        <taxon>Duplodnaviria</taxon>
        <taxon>Heunggongvirae</taxon>
        <taxon>Uroviricota</taxon>
        <taxon>Caudoviricetes</taxon>
    </lineage>
</organism>
<proteinExistence type="predicted"/>
<reference evidence="1" key="1">
    <citation type="journal article" date="2021" name="Proc. Natl. Acad. Sci. U.S.A.">
        <title>A Catalog of Tens of Thousands of Viruses from Human Metagenomes Reveals Hidden Associations with Chronic Diseases.</title>
        <authorList>
            <person name="Tisza M.J."/>
            <person name="Buck C.B."/>
        </authorList>
    </citation>
    <scope>NUCLEOTIDE SEQUENCE</scope>
    <source>
        <strain evidence="1">Ct53O25</strain>
    </source>
</reference>